<gene>
    <name evidence="2" type="ORF">S58_00250</name>
</gene>
<organism evidence="2 3">
    <name type="scientific">Bradyrhizobium oligotrophicum S58</name>
    <dbReference type="NCBI Taxonomy" id="1245469"/>
    <lineage>
        <taxon>Bacteria</taxon>
        <taxon>Pseudomonadati</taxon>
        <taxon>Pseudomonadota</taxon>
        <taxon>Alphaproteobacteria</taxon>
        <taxon>Hyphomicrobiales</taxon>
        <taxon>Nitrobacteraceae</taxon>
        <taxon>Bradyrhizobium</taxon>
    </lineage>
</organism>
<keyword evidence="2" id="KW-0378">Hydrolase</keyword>
<dbReference type="InterPro" id="IPR029058">
    <property type="entry name" value="AB_hydrolase_fold"/>
</dbReference>
<dbReference type="Gene3D" id="3.40.50.1820">
    <property type="entry name" value="alpha/beta hydrolase"/>
    <property type="match status" value="1"/>
</dbReference>
<accession>M4Z0J0</accession>
<dbReference type="STRING" id="1245469.S58_00250"/>
<reference evidence="2 3" key="1">
    <citation type="journal article" date="2013" name="Appl. Environ. Microbiol.">
        <title>Genome analysis suggests that the soil oligotrophic bacterium Agromonas oligotrophica (Bradyrhizobium oligotrophicum) is a nitrogen-fixing symbiont of Aeschynomene indica.</title>
        <authorList>
            <person name="Okubo T."/>
            <person name="Fukushima S."/>
            <person name="Itakura M."/>
            <person name="Oshima K."/>
            <person name="Longtonglang A."/>
            <person name="Teaumroong N."/>
            <person name="Mitsui H."/>
            <person name="Hattori M."/>
            <person name="Hattori R."/>
            <person name="Hattori T."/>
            <person name="Minamisawa K."/>
        </authorList>
    </citation>
    <scope>NUCLEOTIDE SEQUENCE [LARGE SCALE GENOMIC DNA]</scope>
    <source>
        <strain evidence="2 3">S58</strain>
    </source>
</reference>
<dbReference type="SUPFAM" id="SSF53474">
    <property type="entry name" value="alpha/beta-Hydrolases"/>
    <property type="match status" value="1"/>
</dbReference>
<dbReference type="eggNOG" id="COG2267">
    <property type="taxonomic scope" value="Bacteria"/>
</dbReference>
<dbReference type="EMBL" id="AP012603">
    <property type="protein sequence ID" value="BAM86046.1"/>
    <property type="molecule type" value="Genomic_DNA"/>
</dbReference>
<dbReference type="Pfam" id="PF12146">
    <property type="entry name" value="Hydrolase_4"/>
    <property type="match status" value="1"/>
</dbReference>
<protein>
    <submittedName>
        <fullName evidence="2">Alpha/beta hydrolase fold protein</fullName>
    </submittedName>
</protein>
<dbReference type="GO" id="GO:0016787">
    <property type="term" value="F:hydrolase activity"/>
    <property type="evidence" value="ECO:0007669"/>
    <property type="project" value="UniProtKB-KW"/>
</dbReference>
<evidence type="ECO:0000313" key="3">
    <source>
        <dbReference type="Proteomes" id="UP000011841"/>
    </source>
</evidence>
<evidence type="ECO:0000259" key="1">
    <source>
        <dbReference type="Pfam" id="PF12146"/>
    </source>
</evidence>
<dbReference type="Proteomes" id="UP000011841">
    <property type="component" value="Chromosome"/>
</dbReference>
<dbReference type="AlphaFoldDB" id="M4Z0J0"/>
<feature type="domain" description="Serine aminopeptidase S33" evidence="1">
    <location>
        <begin position="47"/>
        <end position="203"/>
    </location>
</feature>
<dbReference type="HOGENOM" id="CLU_100967_0_0_5"/>
<sequence>MSQSAKTSIVLLPGMDGTGELLRPLAERLSAYGPVRIIAYPADRDLDYNQLTAFVRERLPADRFVILGESFSGPIAIEIAASSRQVAGLILASSFARHRLPKWLSRFTWLLDPRWVPTKLIIAVLMGSAATPSLRRQLRDVLDCLPHAVLRARAGNALRVDKRDRLRATTCPMLCLHGTSDWLILQKQIAAILAARPDCELHRMNAPHMLLATHADAAAAVIGDFCKRLEGA</sequence>
<dbReference type="PATRIC" id="fig|1245469.3.peg.28"/>
<keyword evidence="3" id="KW-1185">Reference proteome</keyword>
<proteinExistence type="predicted"/>
<dbReference type="GeneID" id="301814048"/>
<evidence type="ECO:0000313" key="2">
    <source>
        <dbReference type="EMBL" id="BAM86046.1"/>
    </source>
</evidence>
<dbReference type="InterPro" id="IPR022742">
    <property type="entry name" value="Hydrolase_4"/>
</dbReference>
<dbReference type="OrthoDB" id="5491135at2"/>
<name>M4Z0J0_9BRAD</name>
<dbReference type="RefSeq" id="WP_015663189.1">
    <property type="nucleotide sequence ID" value="NC_020453.1"/>
</dbReference>
<dbReference type="KEGG" id="aol:S58_00250"/>